<feature type="compositionally biased region" description="Polar residues" evidence="1">
    <location>
        <begin position="124"/>
        <end position="140"/>
    </location>
</feature>
<feature type="compositionally biased region" description="Acidic residues" evidence="1">
    <location>
        <begin position="538"/>
        <end position="550"/>
    </location>
</feature>
<name>A0ABD5W637_9EURY</name>
<protein>
    <submittedName>
        <fullName evidence="2">Uncharacterized protein</fullName>
    </submittedName>
</protein>
<dbReference type="Proteomes" id="UP001596445">
    <property type="component" value="Unassembled WGS sequence"/>
</dbReference>
<organism evidence="2 3">
    <name type="scientific">Halovenus salina</name>
    <dbReference type="NCBI Taxonomy" id="1510225"/>
    <lineage>
        <taxon>Archaea</taxon>
        <taxon>Methanobacteriati</taxon>
        <taxon>Methanobacteriota</taxon>
        <taxon>Stenosarchaea group</taxon>
        <taxon>Halobacteria</taxon>
        <taxon>Halobacteriales</taxon>
        <taxon>Haloarculaceae</taxon>
        <taxon>Halovenus</taxon>
    </lineage>
</organism>
<keyword evidence="3" id="KW-1185">Reference proteome</keyword>
<feature type="region of interest" description="Disordered" evidence="1">
    <location>
        <begin position="124"/>
        <end position="145"/>
    </location>
</feature>
<sequence>MKRRQLLLGTTGLLTALAGCNSLTEDNNPTTDNNTNTDTANPDISVSISTEAEPSQLPSIWNDQSIEDFQAELSVEKSGQPTSVIVSNDKIEIGQDSEQWNGNSVTVQPGQMNSGGQEFTATATKGEAQTQDTTQASKPTPGNYKVDVVPERNEELRQTIQNNSDEENYLEARGEFIEQDPVFDTYSSHEAVGFDKFGIDLVAQEWRHDNDYESLAEGSPVESSEFVESIGTDTGNTEIQEIKNGKGATWYPNGNFEEREVGSFDYEKFANAETLGEALGPLHSYYFNWQSEMTDSGPISSEDFIYSPTLEQAIEQKNQKDLEAHAWDFDLDEHGNGLIYGKNADSGDELRIMETVANPITATAQNVHEQLHPLVEDSNYLKPDHDEFNTYWHPLRFGWEGHSDSARWNFEEEKRKATGVIRMMASSYHPESAAGVGASNQNRLGITTEYLQDFTEKLRTYNENDANFDELHNQAKILDKLYRKQDENNVIYGDTENPQYAVVDDESVIEEIWQDEQGQYDDFNQFLRDNPSYSMSAEEVEATLEGEEDLGQQTLAST</sequence>
<reference evidence="2 3" key="1">
    <citation type="journal article" date="2019" name="Int. J. Syst. Evol. Microbiol.">
        <title>The Global Catalogue of Microorganisms (GCM) 10K type strain sequencing project: providing services to taxonomists for standard genome sequencing and annotation.</title>
        <authorList>
            <consortium name="The Broad Institute Genomics Platform"/>
            <consortium name="The Broad Institute Genome Sequencing Center for Infectious Disease"/>
            <person name="Wu L."/>
            <person name="Ma J."/>
        </authorList>
    </citation>
    <scope>NUCLEOTIDE SEQUENCE [LARGE SCALE GENOMIC DNA]</scope>
    <source>
        <strain evidence="2 3">JCM 30072</strain>
    </source>
</reference>
<dbReference type="EMBL" id="JBHSZI010000001">
    <property type="protein sequence ID" value="MFC7059621.1"/>
    <property type="molecule type" value="Genomic_DNA"/>
</dbReference>
<evidence type="ECO:0000313" key="2">
    <source>
        <dbReference type="EMBL" id="MFC7059621.1"/>
    </source>
</evidence>
<feature type="region of interest" description="Disordered" evidence="1">
    <location>
        <begin position="536"/>
        <end position="558"/>
    </location>
</feature>
<dbReference type="AlphaFoldDB" id="A0ABD5W637"/>
<comment type="caution">
    <text evidence="2">The sequence shown here is derived from an EMBL/GenBank/DDBJ whole genome shotgun (WGS) entry which is preliminary data.</text>
</comment>
<evidence type="ECO:0000256" key="1">
    <source>
        <dbReference type="SAM" id="MobiDB-lite"/>
    </source>
</evidence>
<evidence type="ECO:0000313" key="3">
    <source>
        <dbReference type="Proteomes" id="UP001596445"/>
    </source>
</evidence>
<dbReference type="PROSITE" id="PS51257">
    <property type="entry name" value="PROKAR_LIPOPROTEIN"/>
    <property type="match status" value="1"/>
</dbReference>
<accession>A0ABD5W637</accession>
<feature type="region of interest" description="Disordered" evidence="1">
    <location>
        <begin position="23"/>
        <end position="43"/>
    </location>
</feature>
<dbReference type="GeneID" id="76631799"/>
<dbReference type="RefSeq" id="WP_267162404.1">
    <property type="nucleotide sequence ID" value="NZ_CP112972.1"/>
</dbReference>
<gene>
    <name evidence="2" type="ORF">ACFQQG_17315</name>
</gene>
<proteinExistence type="predicted"/>